<evidence type="ECO:0000256" key="3">
    <source>
        <dbReference type="ARBA" id="ARBA00022630"/>
    </source>
</evidence>
<keyword evidence="5 6" id="KW-0157">Chromophore</keyword>
<comment type="function">
    <text evidence="6">May have a photoreceptor function.</text>
</comment>
<reference evidence="8" key="1">
    <citation type="submission" date="2022-10" db="EMBL/GenBank/DDBJ databases">
        <title>Completed Genome Sequence of two octocoral isolated bacterium, Endozoicomonas euniceicola EF212T and Endozoicomonas gorgoniicola PS125T.</title>
        <authorList>
            <person name="Chiou Y.-J."/>
            <person name="Chen Y.-H."/>
        </authorList>
    </citation>
    <scope>NUCLEOTIDE SEQUENCE</scope>
    <source>
        <strain evidence="8">EF212</strain>
    </source>
</reference>
<name>A0ABY6GV28_9GAMM</name>
<dbReference type="Pfam" id="PF00875">
    <property type="entry name" value="DNA_photolyase"/>
    <property type="match status" value="1"/>
</dbReference>
<evidence type="ECO:0000313" key="9">
    <source>
        <dbReference type="Proteomes" id="UP001163255"/>
    </source>
</evidence>
<evidence type="ECO:0000259" key="7">
    <source>
        <dbReference type="PROSITE" id="PS51645"/>
    </source>
</evidence>
<evidence type="ECO:0000256" key="4">
    <source>
        <dbReference type="ARBA" id="ARBA00022827"/>
    </source>
</evidence>
<dbReference type="SUPFAM" id="SSF48173">
    <property type="entry name" value="Cryptochrome/photolyase FAD-binding domain"/>
    <property type="match status" value="1"/>
</dbReference>
<dbReference type="PANTHER" id="PTHR11455:SF22">
    <property type="entry name" value="CRYPTOCHROME DASH"/>
    <property type="match status" value="1"/>
</dbReference>
<protein>
    <recommendedName>
        <fullName evidence="2 6">Cryptochrome DASH</fullName>
    </recommendedName>
</protein>
<dbReference type="RefSeq" id="WP_262598916.1">
    <property type="nucleotide sequence ID" value="NZ_CP103300.1"/>
</dbReference>
<comment type="cofactor">
    <cofactor evidence="6">
        <name>FAD</name>
        <dbReference type="ChEBI" id="CHEBI:57692"/>
    </cofactor>
    <text evidence="6">Binds 1 FAD per subunit.</text>
</comment>
<organism evidence="8 9">
    <name type="scientific">Endozoicomonas euniceicola</name>
    <dbReference type="NCBI Taxonomy" id="1234143"/>
    <lineage>
        <taxon>Bacteria</taxon>
        <taxon>Pseudomonadati</taxon>
        <taxon>Pseudomonadota</taxon>
        <taxon>Gammaproteobacteria</taxon>
        <taxon>Oceanospirillales</taxon>
        <taxon>Endozoicomonadaceae</taxon>
        <taxon>Endozoicomonas</taxon>
    </lineage>
</organism>
<dbReference type="InterPro" id="IPR036134">
    <property type="entry name" value="Crypto/Photolyase_FAD-like_sf"/>
</dbReference>
<evidence type="ECO:0000313" key="8">
    <source>
        <dbReference type="EMBL" id="UYM16619.1"/>
    </source>
</evidence>
<dbReference type="Gene3D" id="1.25.40.80">
    <property type="match status" value="1"/>
</dbReference>
<dbReference type="NCBIfam" id="TIGR02765">
    <property type="entry name" value="crypto_DASH"/>
    <property type="match status" value="1"/>
</dbReference>
<keyword evidence="4 6" id="KW-0274">FAD</keyword>
<dbReference type="PRINTS" id="PR00147">
    <property type="entry name" value="DNAPHOTLYASE"/>
</dbReference>
<proteinExistence type="inferred from homology"/>
<dbReference type="InterPro" id="IPR036155">
    <property type="entry name" value="Crypto/Photolyase_N_sf"/>
</dbReference>
<dbReference type="InterPro" id="IPR005101">
    <property type="entry name" value="Cryptochr/Photolyase_FAD-bd"/>
</dbReference>
<dbReference type="SUPFAM" id="SSF52425">
    <property type="entry name" value="Cryptochrome/photolyase, N-terminal domain"/>
    <property type="match status" value="1"/>
</dbReference>
<dbReference type="InterPro" id="IPR014729">
    <property type="entry name" value="Rossmann-like_a/b/a_fold"/>
</dbReference>
<comment type="cofactor">
    <cofactor evidence="6">
        <name>(6R)-5,10-methylene-5,6,7,8-tetrahydrofolate</name>
        <dbReference type="ChEBI" id="CHEBI:15636"/>
    </cofactor>
    <text evidence="6">Binds 1 5,10-methenyltetrahydrofolate (MTHF) per subunit.</text>
</comment>
<dbReference type="InterPro" id="IPR006050">
    <property type="entry name" value="DNA_photolyase_N"/>
</dbReference>
<sequence>MQDTVLFLFTNDLRLSDNPAFLAAAGNSRRLLCCFCVDPCWFRPGRFTTHPMGKHRWRFLRESIKSLEGQLAARQQKLLIRFQTPRTTIRQLVMAHGIRRVYRSRQVGFEENSYWLDLKQSLPSVQFTEVETSTLFNARQLPFKPEDLPETYSQFRRKVEQLPLTAPAIAPDLIPAPMTGLNYQADPLPPVSQDSLPSTLFTGGEENGQNQLTRYFLTQQPSTYKETRNALQGWENSTKFSPWLALGCLSPRQVADALKHYESEVTANESTYWIFFELLWREYFQWYSLKHGVRLFSLKGIKRSHRLSCFYPERFQKWCAGNTPWPIVNACMKELKATGYLSNRGRQLVASCFIHELGIDWRYGAAWFEEQLIDYDVGSNWGNWQYLAGVGADPRGIRHFDLEKQTRQYDPNGTYIRYWGGEKTSPLDSVDAADWPIDPKQ</sequence>
<dbReference type="PANTHER" id="PTHR11455">
    <property type="entry name" value="CRYPTOCHROME"/>
    <property type="match status" value="1"/>
</dbReference>
<dbReference type="InterPro" id="IPR014133">
    <property type="entry name" value="Cry_DASH"/>
</dbReference>
<comment type="similarity">
    <text evidence="1 6">Belongs to the DNA photolyase class-1 family.</text>
</comment>
<dbReference type="Gene3D" id="1.10.579.10">
    <property type="entry name" value="DNA Cyclobutane Dipyrimidine Photolyase, subunit A, domain 3"/>
    <property type="match status" value="1"/>
</dbReference>
<dbReference type="PROSITE" id="PS51645">
    <property type="entry name" value="PHR_CRY_ALPHA_BETA"/>
    <property type="match status" value="1"/>
</dbReference>
<evidence type="ECO:0000256" key="1">
    <source>
        <dbReference type="ARBA" id="ARBA00005862"/>
    </source>
</evidence>
<dbReference type="EMBL" id="CP103300">
    <property type="protein sequence ID" value="UYM16619.1"/>
    <property type="molecule type" value="Genomic_DNA"/>
</dbReference>
<gene>
    <name evidence="8" type="ORF">NX720_01415</name>
</gene>
<dbReference type="InterPro" id="IPR002081">
    <property type="entry name" value="Cryptochrome/DNA_photolyase_1"/>
</dbReference>
<feature type="domain" description="Photolyase/cryptochrome alpha/beta" evidence="7">
    <location>
        <begin position="3"/>
        <end position="135"/>
    </location>
</feature>
<accession>A0ABY6GV28</accession>
<dbReference type="Pfam" id="PF03441">
    <property type="entry name" value="FAD_binding_7"/>
    <property type="match status" value="1"/>
</dbReference>
<keyword evidence="9" id="KW-1185">Reference proteome</keyword>
<dbReference type="Proteomes" id="UP001163255">
    <property type="component" value="Chromosome"/>
</dbReference>
<evidence type="ECO:0000256" key="2">
    <source>
        <dbReference type="ARBA" id="ARBA00017881"/>
    </source>
</evidence>
<dbReference type="Gene3D" id="3.40.50.620">
    <property type="entry name" value="HUPs"/>
    <property type="match status" value="1"/>
</dbReference>
<evidence type="ECO:0000256" key="5">
    <source>
        <dbReference type="ARBA" id="ARBA00022991"/>
    </source>
</evidence>
<evidence type="ECO:0000256" key="6">
    <source>
        <dbReference type="RuleBase" id="RU367151"/>
    </source>
</evidence>
<keyword evidence="3 6" id="KW-0285">Flavoprotein</keyword>